<dbReference type="KEGG" id="meso:BSQ44_04575"/>
<dbReference type="OrthoDB" id="10000132at2"/>
<organism evidence="3 4">
    <name type="scientific">Aquibium oceanicum</name>
    <dbReference type="NCBI Taxonomy" id="1670800"/>
    <lineage>
        <taxon>Bacteria</taxon>
        <taxon>Pseudomonadati</taxon>
        <taxon>Pseudomonadota</taxon>
        <taxon>Alphaproteobacteria</taxon>
        <taxon>Hyphomicrobiales</taxon>
        <taxon>Phyllobacteriaceae</taxon>
        <taxon>Aquibium</taxon>
    </lineage>
</organism>
<evidence type="ECO:0000313" key="4">
    <source>
        <dbReference type="Proteomes" id="UP000182840"/>
    </source>
</evidence>
<proteinExistence type="predicted"/>
<sequence length="116" mass="12036">MMTTLRTPIRICALALALALPLTACGEDDTEAVGDTLLPERSEDHLIDGVQPADQTTVQRDLTPQATTGGEIPGYSPVDKNEGVAIEGVPEGEAVGATPPPSRVPAEPVEPLPADE</sequence>
<feature type="compositionally biased region" description="Polar residues" evidence="1">
    <location>
        <begin position="57"/>
        <end position="68"/>
    </location>
</feature>
<keyword evidence="2" id="KW-0732">Signal</keyword>
<dbReference type="RefSeq" id="WP_072602151.1">
    <property type="nucleotide sequence ID" value="NZ_CP018171.1"/>
</dbReference>
<evidence type="ECO:0000256" key="1">
    <source>
        <dbReference type="SAM" id="MobiDB-lite"/>
    </source>
</evidence>
<reference evidence="4" key="1">
    <citation type="submission" date="2016-11" db="EMBL/GenBank/DDBJ databases">
        <title>Mesorhizobium oceanicum sp. nov., isolated from deep seawater in South China Sea.</title>
        <authorList>
            <person name="Fu G.-Y."/>
        </authorList>
    </citation>
    <scope>NUCLEOTIDE SEQUENCE [LARGE SCALE GENOMIC DNA]</scope>
    <source>
        <strain evidence="4">B7</strain>
    </source>
</reference>
<evidence type="ECO:0000313" key="3">
    <source>
        <dbReference type="EMBL" id="APH70742.1"/>
    </source>
</evidence>
<feature type="chain" id="PRO_5012589009" description="Secreted protein" evidence="2">
    <location>
        <begin position="27"/>
        <end position="116"/>
    </location>
</feature>
<name>A0A1L3SN54_9HYPH</name>
<dbReference type="AlphaFoldDB" id="A0A1L3SN54"/>
<dbReference type="EMBL" id="CP018171">
    <property type="protein sequence ID" value="APH70742.1"/>
    <property type="molecule type" value="Genomic_DNA"/>
</dbReference>
<evidence type="ECO:0008006" key="5">
    <source>
        <dbReference type="Google" id="ProtNLM"/>
    </source>
</evidence>
<accession>A0A1L3SN54</accession>
<dbReference type="Proteomes" id="UP000182840">
    <property type="component" value="Chromosome"/>
</dbReference>
<protein>
    <recommendedName>
        <fullName evidence="5">Secreted protein</fullName>
    </recommendedName>
</protein>
<feature type="compositionally biased region" description="Pro residues" evidence="1">
    <location>
        <begin position="98"/>
        <end position="116"/>
    </location>
</feature>
<feature type="region of interest" description="Disordered" evidence="1">
    <location>
        <begin position="57"/>
        <end position="116"/>
    </location>
</feature>
<evidence type="ECO:0000256" key="2">
    <source>
        <dbReference type="SAM" id="SignalP"/>
    </source>
</evidence>
<gene>
    <name evidence="3" type="ORF">BSQ44_04575</name>
</gene>
<keyword evidence="4" id="KW-1185">Reference proteome</keyword>
<feature type="signal peptide" evidence="2">
    <location>
        <begin position="1"/>
        <end position="26"/>
    </location>
</feature>